<evidence type="ECO:0000259" key="7">
    <source>
        <dbReference type="PROSITE" id="PS51093"/>
    </source>
</evidence>
<dbReference type="PANTHER" id="PTHR45008">
    <property type="entry name" value="PTS SYSTEM GLUCOSE-SPECIFIC EIIA COMPONENT"/>
    <property type="match status" value="1"/>
</dbReference>
<reference evidence="8 9" key="1">
    <citation type="submission" date="2019-12" db="EMBL/GenBank/DDBJ databases">
        <title>Genome sequenceing of Clostridium bovifaecis.</title>
        <authorList>
            <person name="Yao Y."/>
        </authorList>
    </citation>
    <scope>NUCLEOTIDE SEQUENCE [LARGE SCALE GENOMIC DNA]</scope>
    <source>
        <strain evidence="8 9">BXX</strain>
    </source>
</reference>
<proteinExistence type="predicted"/>
<evidence type="ECO:0000256" key="3">
    <source>
        <dbReference type="ARBA" id="ARBA00022597"/>
    </source>
</evidence>
<dbReference type="EMBL" id="CP046522">
    <property type="protein sequence ID" value="QGU94856.1"/>
    <property type="molecule type" value="Genomic_DNA"/>
</dbReference>
<dbReference type="GO" id="GO:0005737">
    <property type="term" value="C:cytoplasm"/>
    <property type="evidence" value="ECO:0007669"/>
    <property type="project" value="UniProtKB-SubCell"/>
</dbReference>
<dbReference type="PROSITE" id="PS51093">
    <property type="entry name" value="PTS_EIIA_TYPE_1"/>
    <property type="match status" value="1"/>
</dbReference>
<keyword evidence="9" id="KW-1185">Reference proteome</keyword>
<keyword evidence="5" id="KW-0598">Phosphotransferase system</keyword>
<organism evidence="8 9">
    <name type="scientific">Clostridium bovifaecis</name>
    <dbReference type="NCBI Taxonomy" id="2184719"/>
    <lineage>
        <taxon>Bacteria</taxon>
        <taxon>Bacillati</taxon>
        <taxon>Bacillota</taxon>
        <taxon>Clostridia</taxon>
        <taxon>Eubacteriales</taxon>
        <taxon>Clostridiaceae</taxon>
        <taxon>Clostridium</taxon>
    </lineage>
</organism>
<dbReference type="Pfam" id="PF00358">
    <property type="entry name" value="PTS_EIIA_1"/>
    <property type="match status" value="1"/>
</dbReference>
<dbReference type="InterPro" id="IPR050890">
    <property type="entry name" value="PTS_EIIA_component"/>
</dbReference>
<dbReference type="GO" id="GO:0009401">
    <property type="term" value="P:phosphoenolpyruvate-dependent sugar phosphotransferase system"/>
    <property type="evidence" value="ECO:0007669"/>
    <property type="project" value="UniProtKB-KW"/>
</dbReference>
<comment type="subcellular location">
    <subcellularLocation>
        <location evidence="1">Cytoplasm</location>
    </subcellularLocation>
</comment>
<dbReference type="SUPFAM" id="SSF51261">
    <property type="entry name" value="Duplicated hybrid motif"/>
    <property type="match status" value="1"/>
</dbReference>
<keyword evidence="3" id="KW-0762">Sugar transport</keyword>
<evidence type="ECO:0000313" key="8">
    <source>
        <dbReference type="EMBL" id="QGU94856.1"/>
    </source>
</evidence>
<dbReference type="InterPro" id="IPR001127">
    <property type="entry name" value="PTS_EIIA_1_perm"/>
</dbReference>
<dbReference type="Proteomes" id="UP000422764">
    <property type="component" value="Chromosome"/>
</dbReference>
<keyword evidence="6" id="KW-0418">Kinase</keyword>
<keyword evidence="4" id="KW-0808">Transferase</keyword>
<evidence type="ECO:0000256" key="2">
    <source>
        <dbReference type="ARBA" id="ARBA00022448"/>
    </source>
</evidence>
<dbReference type="InterPro" id="IPR011055">
    <property type="entry name" value="Dup_hybrid_motif"/>
</dbReference>
<protein>
    <recommendedName>
        <fullName evidence="7">PTS EIIA type-1 domain-containing protein</fullName>
    </recommendedName>
</protein>
<dbReference type="GO" id="GO:0016301">
    <property type="term" value="F:kinase activity"/>
    <property type="evidence" value="ECO:0007669"/>
    <property type="project" value="UniProtKB-KW"/>
</dbReference>
<evidence type="ECO:0000256" key="5">
    <source>
        <dbReference type="ARBA" id="ARBA00022683"/>
    </source>
</evidence>
<evidence type="ECO:0000313" key="9">
    <source>
        <dbReference type="Proteomes" id="UP000422764"/>
    </source>
</evidence>
<evidence type="ECO:0000256" key="1">
    <source>
        <dbReference type="ARBA" id="ARBA00004496"/>
    </source>
</evidence>
<gene>
    <name evidence="8" type="ORF">GOM49_06870</name>
</gene>
<sequence length="172" mass="18384">MFRKLFGAFKKDENIKQNLVDDNTIVSPLDGTILDISSVPDAVFSQKMMGDGFAIEPDNGDVVSPVTGTISSIFPTKHAIGIIANNGLELLVHFGLDTVNLQGEGFEALVKDGDKIKAGQPLLRVNLEQVKGNVPSVITPIVFTNLSEGKKVLVNAGRKVKRGESGVVSIIK</sequence>
<keyword evidence="2" id="KW-0813">Transport</keyword>
<evidence type="ECO:0000256" key="6">
    <source>
        <dbReference type="ARBA" id="ARBA00022777"/>
    </source>
</evidence>
<name>A0A6I6EVA8_9CLOT</name>
<accession>A0A6I6EVA8</accession>
<dbReference type="PANTHER" id="PTHR45008:SF1">
    <property type="entry name" value="PTS SYSTEM GLUCOSE-SPECIFIC EIIA COMPONENT"/>
    <property type="match status" value="1"/>
</dbReference>
<evidence type="ECO:0000256" key="4">
    <source>
        <dbReference type="ARBA" id="ARBA00022679"/>
    </source>
</evidence>
<dbReference type="FunFam" id="2.70.70.10:FF:000001">
    <property type="entry name" value="PTS system glucose-specific IIA component"/>
    <property type="match status" value="1"/>
</dbReference>
<dbReference type="PROSITE" id="PS00371">
    <property type="entry name" value="PTS_EIIA_TYPE_1_HIS"/>
    <property type="match status" value="1"/>
</dbReference>
<dbReference type="AlphaFoldDB" id="A0A6I6EVA8"/>
<dbReference type="NCBIfam" id="TIGR00830">
    <property type="entry name" value="PTBA"/>
    <property type="match status" value="1"/>
</dbReference>
<feature type="domain" description="PTS EIIA type-1" evidence="7">
    <location>
        <begin position="41"/>
        <end position="145"/>
    </location>
</feature>
<dbReference type="Gene3D" id="2.70.70.10">
    <property type="entry name" value="Glucose Permease (Domain IIA)"/>
    <property type="match status" value="1"/>
</dbReference>